<name>A0A7T8FZW1_9TRAC</name>
<keyword evidence="1" id="KW-0472">Membrane</keyword>
<feature type="transmembrane region" description="Helical" evidence="1">
    <location>
        <begin position="226"/>
        <end position="246"/>
    </location>
</feature>
<feature type="transmembrane region" description="Helical" evidence="1">
    <location>
        <begin position="181"/>
        <end position="205"/>
    </location>
</feature>
<dbReference type="InterPro" id="IPR008896">
    <property type="entry name" value="TIC214"/>
</dbReference>
<feature type="transmembrane region" description="Helical" evidence="1">
    <location>
        <begin position="80"/>
        <end position="100"/>
    </location>
</feature>
<geneLocation type="chloroplast" evidence="3"/>
<dbReference type="GO" id="GO:0009706">
    <property type="term" value="C:chloroplast inner membrane"/>
    <property type="evidence" value="ECO:0007669"/>
    <property type="project" value="UniProtKB-SubCell"/>
</dbReference>
<evidence type="ECO:0000313" key="3">
    <source>
        <dbReference type="EMBL" id="QQP17319.1"/>
    </source>
</evidence>
<evidence type="ECO:0000256" key="1">
    <source>
        <dbReference type="RuleBase" id="RU364085"/>
    </source>
</evidence>
<feature type="transmembrane region" description="Helical" evidence="1">
    <location>
        <begin position="56"/>
        <end position="74"/>
    </location>
</feature>
<feature type="region of interest" description="Disordered" evidence="2">
    <location>
        <begin position="752"/>
        <end position="774"/>
    </location>
</feature>
<evidence type="ECO:0000256" key="2">
    <source>
        <dbReference type="SAM" id="MobiDB-lite"/>
    </source>
</evidence>
<comment type="subcellular location">
    <subcellularLocation>
        <location evidence="1">Plastid</location>
        <location evidence="1">Chloroplast inner membrane</location>
    </subcellularLocation>
</comment>
<organism evidence="3">
    <name type="scientific">Megaloselaginella exaltata</name>
    <dbReference type="NCBI Taxonomy" id="3140882"/>
    <lineage>
        <taxon>Eukaryota</taxon>
        <taxon>Viridiplantae</taxon>
        <taxon>Streptophyta</taxon>
        <taxon>Embryophyta</taxon>
        <taxon>Tracheophyta</taxon>
        <taxon>Lycopodiopsida</taxon>
        <taxon>Selaginellales</taxon>
        <taxon>Selaginellaceae</taxon>
        <taxon>Gymnogynoideae</taxon>
        <taxon>Megaloselaginella</taxon>
    </lineage>
</organism>
<dbReference type="PANTHER" id="PTHR33163">
    <property type="entry name" value="PROTEIN TIC 214-RELATED"/>
    <property type="match status" value="1"/>
</dbReference>
<keyword evidence="1" id="KW-1133">Transmembrane helix</keyword>
<feature type="transmembrane region" description="Helical" evidence="1">
    <location>
        <begin position="144"/>
        <end position="161"/>
    </location>
</feature>
<comment type="similarity">
    <text evidence="1">Belongs to the TIC214 family.</text>
</comment>
<keyword evidence="1" id="KW-0813">Transport</keyword>
<keyword evidence="1" id="KW-1001">Plastid inner membrane</keyword>
<feature type="transmembrane region" description="Helical" evidence="1">
    <location>
        <begin position="20"/>
        <end position="44"/>
    </location>
</feature>
<gene>
    <name evidence="3" type="primary">ycf1</name>
    <name evidence="1" type="synonym">TIC214</name>
</gene>
<keyword evidence="1" id="KW-0653">Protein transport</keyword>
<dbReference type="EMBL" id="MN427927">
    <property type="protein sequence ID" value="QQP17319.1"/>
    <property type="molecule type" value="Genomic_DNA"/>
</dbReference>
<protein>
    <recommendedName>
        <fullName evidence="1">Protein TIC 214</fullName>
    </recommendedName>
    <alternativeName>
        <fullName evidence="1">Translocon at the inner envelope membrane of chloroplasts 214</fullName>
    </alternativeName>
</protein>
<dbReference type="PANTHER" id="PTHR33163:SF40">
    <property type="entry name" value="PROTEIN TIC 214"/>
    <property type="match status" value="1"/>
</dbReference>
<comment type="function">
    <text evidence="1">Involved in protein precursor import into chloroplasts. May be part of an intermediate translocation complex acting as a protein-conducting channel at the inner envelope.</text>
</comment>
<keyword evidence="1" id="KW-0812">Transmembrane</keyword>
<keyword evidence="1 3" id="KW-0934">Plastid</keyword>
<comment type="subunit">
    <text evidence="1">Part of the Tic complex.</text>
</comment>
<dbReference type="Pfam" id="PF05758">
    <property type="entry name" value="Ycf1"/>
    <property type="match status" value="3"/>
</dbReference>
<dbReference type="GO" id="GO:0015031">
    <property type="term" value="P:protein transport"/>
    <property type="evidence" value="ECO:0007669"/>
    <property type="project" value="UniProtKB-KW"/>
</dbReference>
<reference evidence="3" key="1">
    <citation type="journal article" date="2020" name="Mol. Phylogenet. Evol.">
        <title>Plastome-based phylogenomics resolves the placement of the sanguinolenta group in the spikemoss of lycophyte (Selaginellaceae).</title>
        <authorList>
            <person name="Zhang H.-R."/>
            <person name="Wei R."/>
            <person name="Xiang Q.-P."/>
            <person name="Zhang X.-C."/>
        </authorList>
    </citation>
    <scope>NUCLEOTIDE SEQUENCE</scope>
</reference>
<keyword evidence="1 3" id="KW-0150">Chloroplast</keyword>
<sequence length="1579" mass="179996">TQKWASPQVPVAPWADVSGPLILFGLYCGFTATLPMGLFHISLLRVPSAMGREIRGCSTGFVMGQPVIILSMYYSRLHVMLVKPHAVTLLVLPYILFYWYRILYRLRLGKEGTLRAPTGGSPAIAIVNRIYQVTSGSIIVRRSTLLDVFFPSLFLYIFLFISPAPARLAKLFVYRHCDQLLFVVSCLCGWLGGSVLLKYSAGLLVPKIDSYDSFEPRLDRRSFRQISSILTTAICLLYLGGTPWPVPYRQTRRELRSDGSNQDLSWLYAWPASFFDYRKGIRPFRYVRDCYSQASPVQMELSQHYFRVSSGAGGWQRFGFSSLPSLPILGNNWDRYVNILLRGQLPLGPDTHREWIRLNERQESYLINELTNRLESLGNGCSSSEVVDKENGFYGNGRSFFAKIHDPFISKKLRGRIVELRSNWLLLPREYALALPESYYSGYPYSSSLASGEWNTKNRRGPLSPSSYTSGNYYSAVVARLSHSPETAWLESIFKQKPRGASKLTNDIALGPLSDIRSIKVKNVNLTANKRTGILRIQKRPVLQPDYRRNLVVGSMRARRRKTLVWGAAQSRTKSTLSLRILENSAPLQSLPNMITKSNPAPRPPAVDEPRLKYFSSRAETIITRATRLSMAKRWDFPTAHWVRGCLSITQAYIRRNVVLPLLIIPKNICYLIVFQTNEWKEDWDELDKEIYVGCTYDGAEVSAQELPPHWHREGAQIKIVNSFRLKHRRRTVTKHQGLRYDDMHKVAGTIQKGRSGKSAPVRSEAEGPPWDDPNGSMVEMRYGYLTILGFQTALPFADVSRPTSLFWKPFLMDVEMKWMRTLLEMKHNIRDKFRRFDRGSNSAYPGYQEPPAVNTSIGVPSGDNTYSSAGPSARVRCSSGLNDGIKEDLFSMEVKPEYPAVTSKIEHMARPSTNELECFTRQGGTEAERPLYRGGSPPVYFGSRNRKHLRGGHEPPKPTNRMLRYIRAQLIQVRTSLRGAPSRCVYRLVFICRSSFTRFHVRLVKRLTRNSIRVHGYSIMCLGRDTEDRSWDTNPLFRDIASSNGRGDTPRGESHGRNANLISQAYAFYGAWRLGTVNKCPPSIDWGQQTAPCLSGAGRAICRSGEHGAFRKDSRSLRLSSWSSWLRNLRRCEALPSDIWCNFVPRRWNMALSRLWGEHSTNLLGDLATSVNAILRIGEESKLDFIRVGKMNKRYQSNLTLQNFMELAPILANARVYPPWQEGVLAPKPRTLIRDIHRRNRVVNFKYNGRGAKGQMNCRCDMDPNLRLWLCIEIFRQFNILEKTEGLTAHRLHTIMCEPNIFSGSGGRRRIYAGRGDGSYQYVEKLFGEDRLDRWDLRSEQISARIMEVRDNINALRALSAVSTNSGENTRRRVTRLGSLYEGTLGEIALLSYYARADGTKNGMLSNIGHFLGQVVNDRFLTCNMLNALLNFQNRFQQIIFYYITPHEGPMLRLRLLGNGKKTISYPSYIDDVLLPKRRVERIILESLSRRWVDFYGNQGAGAGAITAGGPEQHSEELLTQNRNTGGETQIRMKGILWPGYRLEDLSCMNRFWSNTHEGGRLAMLRVCSYPSKTFTIY</sequence>
<proteinExistence type="inferred from homology"/>
<accession>A0A7T8FZW1</accession>